<dbReference type="Proteomes" id="UP000521227">
    <property type="component" value="Unassembled WGS sequence"/>
</dbReference>
<comment type="caution">
    <text evidence="1">The sequence shown here is derived from an EMBL/GenBank/DDBJ whole genome shotgun (WGS) entry which is preliminary data.</text>
</comment>
<accession>A0A840MZR3</accession>
<proteinExistence type="predicted"/>
<organism evidence="1 2">
    <name type="scientific">Afipia massiliensis</name>
    <dbReference type="NCBI Taxonomy" id="211460"/>
    <lineage>
        <taxon>Bacteria</taxon>
        <taxon>Pseudomonadati</taxon>
        <taxon>Pseudomonadota</taxon>
        <taxon>Alphaproteobacteria</taxon>
        <taxon>Hyphomicrobiales</taxon>
        <taxon>Nitrobacteraceae</taxon>
        <taxon>Afipia</taxon>
    </lineage>
</organism>
<protein>
    <submittedName>
        <fullName evidence="1">Uncharacterized protein</fullName>
    </submittedName>
</protein>
<evidence type="ECO:0000313" key="2">
    <source>
        <dbReference type="Proteomes" id="UP000521227"/>
    </source>
</evidence>
<dbReference type="EMBL" id="JACHIJ010000002">
    <property type="protein sequence ID" value="MBB5051101.1"/>
    <property type="molecule type" value="Genomic_DNA"/>
</dbReference>
<reference evidence="1 2" key="1">
    <citation type="submission" date="2020-08" db="EMBL/GenBank/DDBJ databases">
        <title>Genomic Encyclopedia of Type Strains, Phase IV (KMG-IV): sequencing the most valuable type-strain genomes for metagenomic binning, comparative biology and taxonomic classification.</title>
        <authorList>
            <person name="Goeker M."/>
        </authorList>
    </citation>
    <scope>NUCLEOTIDE SEQUENCE [LARGE SCALE GENOMIC DNA]</scope>
    <source>
        <strain evidence="1 2">DSM 17498</strain>
    </source>
</reference>
<gene>
    <name evidence="1" type="ORF">HNQ36_001055</name>
</gene>
<dbReference type="AlphaFoldDB" id="A0A840MZR3"/>
<sequence length="77" mass="8429">MIKARMNNQILLGLSHANLDRLRADGVKGGIHIKGAELLLDFDIYITAAPNEGILLEAMSDMIGPDTKVNIDKRLKS</sequence>
<dbReference type="RefSeq" id="WP_184082890.1">
    <property type="nucleotide sequence ID" value="NZ_JACHIJ010000002.1"/>
</dbReference>
<evidence type="ECO:0000313" key="1">
    <source>
        <dbReference type="EMBL" id="MBB5051101.1"/>
    </source>
</evidence>
<name>A0A840MZR3_9BRAD</name>